<evidence type="ECO:0000313" key="2">
    <source>
        <dbReference type="Proteomes" id="UP001234297"/>
    </source>
</evidence>
<gene>
    <name evidence="1" type="ORF">MRB53_003016</name>
</gene>
<comment type="caution">
    <text evidence="1">The sequence shown here is derived from an EMBL/GenBank/DDBJ whole genome shotgun (WGS) entry which is preliminary data.</text>
</comment>
<evidence type="ECO:0000313" key="1">
    <source>
        <dbReference type="EMBL" id="KAJ8649993.1"/>
    </source>
</evidence>
<protein>
    <submittedName>
        <fullName evidence="1">Uncharacterized protein</fullName>
    </submittedName>
</protein>
<organism evidence="1 2">
    <name type="scientific">Persea americana</name>
    <name type="common">Avocado</name>
    <dbReference type="NCBI Taxonomy" id="3435"/>
    <lineage>
        <taxon>Eukaryota</taxon>
        <taxon>Viridiplantae</taxon>
        <taxon>Streptophyta</taxon>
        <taxon>Embryophyta</taxon>
        <taxon>Tracheophyta</taxon>
        <taxon>Spermatophyta</taxon>
        <taxon>Magnoliopsida</taxon>
        <taxon>Magnoliidae</taxon>
        <taxon>Laurales</taxon>
        <taxon>Lauraceae</taxon>
        <taxon>Persea</taxon>
    </lineage>
</organism>
<sequence>MVKATRPETVTDASTRVSNRSLAGSWDDERRPLPHQRGSDLALILNSANVLIASLILRVLELRHEEPMDLERDMEKVCANVNDELVERRAGLVEEHVADLEEVALDVGEREGV</sequence>
<accession>A0ACC2MX31</accession>
<keyword evidence="2" id="KW-1185">Reference proteome</keyword>
<dbReference type="EMBL" id="CM056809">
    <property type="protein sequence ID" value="KAJ8649993.1"/>
    <property type="molecule type" value="Genomic_DNA"/>
</dbReference>
<reference evidence="1 2" key="1">
    <citation type="journal article" date="2022" name="Hortic Res">
        <title>A haplotype resolved chromosomal level avocado genome allows analysis of novel avocado genes.</title>
        <authorList>
            <person name="Nath O."/>
            <person name="Fletcher S.J."/>
            <person name="Hayward A."/>
            <person name="Shaw L.M."/>
            <person name="Masouleh A.K."/>
            <person name="Furtado A."/>
            <person name="Henry R.J."/>
            <person name="Mitter N."/>
        </authorList>
    </citation>
    <scope>NUCLEOTIDE SEQUENCE [LARGE SCALE GENOMIC DNA]</scope>
    <source>
        <strain evidence="2">cv. Hass</strain>
    </source>
</reference>
<name>A0ACC2MX31_PERAE</name>
<dbReference type="Proteomes" id="UP001234297">
    <property type="component" value="Chromosome 1"/>
</dbReference>
<proteinExistence type="predicted"/>